<dbReference type="EMBL" id="RKHJ01000001">
    <property type="protein sequence ID" value="ROR65322.1"/>
    <property type="molecule type" value="Genomic_DNA"/>
</dbReference>
<feature type="transmembrane region" description="Helical" evidence="1">
    <location>
        <begin position="163"/>
        <end position="189"/>
    </location>
</feature>
<evidence type="ECO:0008006" key="4">
    <source>
        <dbReference type="Google" id="ProtNLM"/>
    </source>
</evidence>
<feature type="transmembrane region" description="Helical" evidence="1">
    <location>
        <begin position="53"/>
        <end position="75"/>
    </location>
</feature>
<keyword evidence="1" id="KW-0472">Membrane</keyword>
<dbReference type="Proteomes" id="UP000275456">
    <property type="component" value="Unassembled WGS sequence"/>
</dbReference>
<proteinExistence type="predicted"/>
<keyword evidence="1" id="KW-0812">Transmembrane</keyword>
<keyword evidence="1" id="KW-1133">Transmembrane helix</keyword>
<name>A0A3N2ARH8_9MICO</name>
<organism evidence="2 3">
    <name type="scientific">Agrococcus jenensis</name>
    <dbReference type="NCBI Taxonomy" id="46353"/>
    <lineage>
        <taxon>Bacteria</taxon>
        <taxon>Bacillati</taxon>
        <taxon>Actinomycetota</taxon>
        <taxon>Actinomycetes</taxon>
        <taxon>Micrococcales</taxon>
        <taxon>Microbacteriaceae</taxon>
        <taxon>Agrococcus</taxon>
    </lineage>
</organism>
<keyword evidence="3" id="KW-1185">Reference proteome</keyword>
<sequence length="190" mass="19632">MNPIEDLVIGFQELVAAVPELLQPFIVMLAGMIPFIEGEGGSPIGIVGGIHPIVAGIAAATGNLLAVLAVVMLTSRTRETLTARRGARSGATFAGGEAGAVMTLEDDQPAGPAKPESKGKQRLKRWLVRFGVPGASLLGPLAIPTHFTAATLVASGVPRGWVLLWQAIAIVLWTTLTTVAAWLAVSALLA</sequence>
<comment type="caution">
    <text evidence="2">The sequence shown here is derived from an EMBL/GenBank/DDBJ whole genome shotgun (WGS) entry which is preliminary data.</text>
</comment>
<protein>
    <recommendedName>
        <fullName evidence="4">Small multidrug efflux protein</fullName>
    </recommendedName>
</protein>
<reference evidence="2 3" key="1">
    <citation type="submission" date="2018-11" db="EMBL/GenBank/DDBJ databases">
        <title>Sequencing the genomes of 1000 actinobacteria strains.</title>
        <authorList>
            <person name="Klenk H.-P."/>
        </authorList>
    </citation>
    <scope>NUCLEOTIDE SEQUENCE [LARGE SCALE GENOMIC DNA]</scope>
    <source>
        <strain evidence="2 3">DSM 9580</strain>
    </source>
</reference>
<dbReference type="OrthoDB" id="4570818at2"/>
<evidence type="ECO:0000313" key="3">
    <source>
        <dbReference type="Proteomes" id="UP000275456"/>
    </source>
</evidence>
<evidence type="ECO:0000313" key="2">
    <source>
        <dbReference type="EMBL" id="ROR65322.1"/>
    </source>
</evidence>
<dbReference type="AlphaFoldDB" id="A0A3N2ARH8"/>
<accession>A0A3N2ARH8</accession>
<dbReference type="RefSeq" id="WP_123696421.1">
    <property type="nucleotide sequence ID" value="NZ_RKHJ01000001.1"/>
</dbReference>
<evidence type="ECO:0000256" key="1">
    <source>
        <dbReference type="SAM" id="Phobius"/>
    </source>
</evidence>
<gene>
    <name evidence="2" type="ORF">EDD26_0688</name>
</gene>
<feature type="transmembrane region" description="Helical" evidence="1">
    <location>
        <begin position="126"/>
        <end position="143"/>
    </location>
</feature>